<dbReference type="PANTHER" id="PTHR30518">
    <property type="entry name" value="ENDOLYTIC MUREIN TRANSGLYCOSYLASE"/>
    <property type="match status" value="1"/>
</dbReference>
<proteinExistence type="inferred from homology"/>
<evidence type="ECO:0000256" key="3">
    <source>
        <dbReference type="ARBA" id="ARBA00022989"/>
    </source>
</evidence>
<name>A0ABR8SGP0_9BACL</name>
<sequence>MNSSGKRRIIIFGILIILCLVWIFYIVTPPDGTAEKAFIIKENSDFKTISKHLEEKEFIKSPILFSLYASVTGMKSKVVPGEHTIKQGKGYREILQDLSTLENETEAMEVIIPEGLTVLEIVDRLNKSGIVDRNQFLEAAKSWNTLTEEQQEQLGINKKVKKTNIKFAVEGLLFPDTYYFEKNMKAGDVIHQMTERMVEETKELTIHTDQTPYEMITLASIIEKEALLNEEKRRIAGVFVNRLEEGKKLQSCSTVQYLLEKPKATLKRRDLKIQSPYNTYINKGLPPGPISSPDLPSLKAAADPEVHDYFYFVAKQDGTWSHFFSKTYKEHRKYTQLSGNY</sequence>
<keyword evidence="3 7" id="KW-1133">Transmembrane helix</keyword>
<comment type="subcellular location">
    <subcellularLocation>
        <location evidence="7">Cell membrane</location>
        <topology evidence="7">Single-pass membrane protein</topology>
    </subcellularLocation>
</comment>
<dbReference type="NCBIfam" id="TIGR00247">
    <property type="entry name" value="endolytic transglycosylase MltG"/>
    <property type="match status" value="1"/>
</dbReference>
<dbReference type="InterPro" id="IPR003770">
    <property type="entry name" value="MLTG-like"/>
</dbReference>
<dbReference type="EMBL" id="JACSQM010000001">
    <property type="protein sequence ID" value="MBD7962664.1"/>
    <property type="molecule type" value="Genomic_DNA"/>
</dbReference>
<evidence type="ECO:0000256" key="4">
    <source>
        <dbReference type="ARBA" id="ARBA00023136"/>
    </source>
</evidence>
<evidence type="ECO:0000256" key="1">
    <source>
        <dbReference type="ARBA" id="ARBA00022475"/>
    </source>
</evidence>
<keyword evidence="6 7" id="KW-0961">Cell wall biogenesis/degradation</keyword>
<feature type="site" description="Important for catalytic activity" evidence="7">
    <location>
        <position position="225"/>
    </location>
</feature>
<keyword evidence="1 7" id="KW-1003">Cell membrane</keyword>
<keyword evidence="4 7" id="KW-0472">Membrane</keyword>
<dbReference type="Gene3D" id="3.30.160.60">
    <property type="entry name" value="Classic Zinc Finger"/>
    <property type="match status" value="1"/>
</dbReference>
<comment type="caution">
    <text evidence="8">The sequence shown here is derived from an EMBL/GenBank/DDBJ whole genome shotgun (WGS) entry which is preliminary data.</text>
</comment>
<feature type="transmembrane region" description="Helical" evidence="7">
    <location>
        <begin position="9"/>
        <end position="27"/>
    </location>
</feature>
<dbReference type="Pfam" id="PF02618">
    <property type="entry name" value="YceG"/>
    <property type="match status" value="1"/>
</dbReference>
<evidence type="ECO:0000256" key="5">
    <source>
        <dbReference type="ARBA" id="ARBA00023239"/>
    </source>
</evidence>
<evidence type="ECO:0000313" key="9">
    <source>
        <dbReference type="Proteomes" id="UP000603641"/>
    </source>
</evidence>
<comment type="function">
    <text evidence="7">Functions as a peptidoglycan terminase that cleaves nascent peptidoglycan strands endolytically to terminate their elongation.</text>
</comment>
<comment type="catalytic activity">
    <reaction evidence="7">
        <text>a peptidoglycan chain = a peptidoglycan chain with N-acetyl-1,6-anhydromuramyl-[peptide] at the reducing end + a peptidoglycan chain with N-acetylglucosamine at the non-reducing end.</text>
        <dbReference type="EC" id="4.2.2.29"/>
    </reaction>
</comment>
<comment type="similarity">
    <text evidence="7">Belongs to the transglycosylase MltG family.</text>
</comment>
<evidence type="ECO:0000256" key="2">
    <source>
        <dbReference type="ARBA" id="ARBA00022692"/>
    </source>
</evidence>
<evidence type="ECO:0000256" key="6">
    <source>
        <dbReference type="ARBA" id="ARBA00023316"/>
    </source>
</evidence>
<reference evidence="8 9" key="1">
    <citation type="submission" date="2020-08" db="EMBL/GenBank/DDBJ databases">
        <title>A Genomic Blueprint of the Chicken Gut Microbiome.</title>
        <authorList>
            <person name="Gilroy R."/>
            <person name="Ravi A."/>
            <person name="Getino M."/>
            <person name="Pursley I."/>
            <person name="Horton D.L."/>
            <person name="Alikhan N.-F."/>
            <person name="Baker D."/>
            <person name="Gharbi K."/>
            <person name="Hall N."/>
            <person name="Watson M."/>
            <person name="Adriaenssens E.M."/>
            <person name="Foster-Nyarko E."/>
            <person name="Jarju S."/>
            <person name="Secka A."/>
            <person name="Antonio M."/>
            <person name="Oren A."/>
            <person name="Chaudhuri R."/>
            <person name="La Ragione R.M."/>
            <person name="Hildebrand F."/>
            <person name="Pallen M.J."/>
        </authorList>
    </citation>
    <scope>NUCLEOTIDE SEQUENCE [LARGE SCALE GENOMIC DNA]</scope>
    <source>
        <strain evidence="8 9">Sa2CUA10</strain>
    </source>
</reference>
<dbReference type="CDD" id="cd08010">
    <property type="entry name" value="MltG_like"/>
    <property type="match status" value="1"/>
</dbReference>
<keyword evidence="2 7" id="KW-0812">Transmembrane</keyword>
<evidence type="ECO:0000256" key="7">
    <source>
        <dbReference type="HAMAP-Rule" id="MF_02065"/>
    </source>
</evidence>
<accession>A0ABR8SGP0</accession>
<keyword evidence="9" id="KW-1185">Reference proteome</keyword>
<dbReference type="HAMAP" id="MF_02065">
    <property type="entry name" value="MltG"/>
    <property type="match status" value="1"/>
</dbReference>
<dbReference type="Proteomes" id="UP000603641">
    <property type="component" value="Unassembled WGS sequence"/>
</dbReference>
<dbReference type="Gene3D" id="3.30.1490.480">
    <property type="entry name" value="Endolytic murein transglycosylase"/>
    <property type="match status" value="2"/>
</dbReference>
<dbReference type="PANTHER" id="PTHR30518:SF2">
    <property type="entry name" value="ENDOLYTIC MUREIN TRANSGLYCOSYLASE"/>
    <property type="match status" value="1"/>
</dbReference>
<protein>
    <recommendedName>
        <fullName evidence="7">Endolytic murein transglycosylase</fullName>
        <ecNumber evidence="7">4.2.2.29</ecNumber>
    </recommendedName>
    <alternativeName>
        <fullName evidence="7">Peptidoglycan lytic transglycosylase</fullName>
    </alternativeName>
    <alternativeName>
        <fullName evidence="7">Peptidoglycan polymerization terminase</fullName>
    </alternativeName>
</protein>
<organism evidence="8 9">
    <name type="scientific">Fictibacillus norfolkensis</name>
    <dbReference type="NCBI Taxonomy" id="2762233"/>
    <lineage>
        <taxon>Bacteria</taxon>
        <taxon>Bacillati</taxon>
        <taxon>Bacillota</taxon>
        <taxon>Bacilli</taxon>
        <taxon>Bacillales</taxon>
        <taxon>Fictibacillaceae</taxon>
        <taxon>Fictibacillus</taxon>
    </lineage>
</organism>
<dbReference type="EC" id="4.2.2.29" evidence="7"/>
<dbReference type="RefSeq" id="WP_191751978.1">
    <property type="nucleotide sequence ID" value="NZ_JACSQM010000001.1"/>
</dbReference>
<gene>
    <name evidence="7 8" type="primary">mltG</name>
    <name evidence="8" type="ORF">H9648_01265</name>
</gene>
<evidence type="ECO:0000313" key="8">
    <source>
        <dbReference type="EMBL" id="MBD7962664.1"/>
    </source>
</evidence>
<keyword evidence="5 7" id="KW-0456">Lyase</keyword>